<organism evidence="2 3">
    <name type="scientific">Leptospira ellinghausenii</name>
    <dbReference type="NCBI Taxonomy" id="1917822"/>
    <lineage>
        <taxon>Bacteria</taxon>
        <taxon>Pseudomonadati</taxon>
        <taxon>Spirochaetota</taxon>
        <taxon>Spirochaetia</taxon>
        <taxon>Leptospirales</taxon>
        <taxon>Leptospiraceae</taxon>
        <taxon>Leptospira</taxon>
    </lineage>
</organism>
<sequence>MSLNKIRNTLKFFLPSSYQLKLSVTNLFTRSVFILLVYVSYFIILVQIPETMSYRLELALLLTSAFALILYLPLIERLARYMRTKFLSEYLTEDAESYRQAIKRFNFDALIKNVFPDMVKITGSQSGTMAVLTQNGTFAFHSYFRGRQKKLSPTKDILVKSSFQSFLLANRNGASVANTFSNENINNDFMELHANYIYPFIFREKLFGFIAVSNIPNSDASHSLSLLAGQSALTIHNHILSYHISENKKYQKEAEYAVRVQNLLETGTIPNILGWEIIPFKRTNRNLIEFFQVEDGSWFFVILNAGKSYQHIGIILSYILGVVYSQSRLKLLKGFSDIKTLIQSTFQKLDWKENYEMIIGKIGYSELYIIQEGKQFKIIRNSEEVVASMGWKNMISMDKGPIIIQQRGEPVLKFNFKELEVQ</sequence>
<reference evidence="3" key="1">
    <citation type="journal article" date="2019" name="Microbiol. Immunol.">
        <title>Molecular and phenotypic characterization of Leptospira johnsonii sp. nov., Leptospira ellinghausenii sp. nov. and Leptospira ryugenii sp. nov. isolated from soil and water in Japan.</title>
        <authorList>
            <person name="Masuzawa T."/>
            <person name="Saito M."/>
            <person name="Nakao R."/>
            <person name="Nikaido Y."/>
            <person name="Matsumoto M."/>
            <person name="Ogawa M."/>
            <person name="Yokoyama M."/>
            <person name="Hidaka Y."/>
            <person name="Tomita J."/>
            <person name="Sakakibara K."/>
            <person name="Suzuki K."/>
            <person name="Yasuda S."/>
            <person name="Sato H."/>
            <person name="Yamaguchi M."/>
            <person name="Yoshida S.I."/>
            <person name="Koizumi N."/>
            <person name="Kawamura Y."/>
        </authorList>
    </citation>
    <scope>NUCLEOTIDE SEQUENCE [LARGE SCALE GENOMIC DNA]</scope>
    <source>
        <strain evidence="3">E18</strain>
    </source>
</reference>
<dbReference type="OrthoDB" id="336914at2"/>
<keyword evidence="1" id="KW-1133">Transmembrane helix</keyword>
<evidence type="ECO:0000313" key="2">
    <source>
        <dbReference type="EMBL" id="GBF43663.1"/>
    </source>
</evidence>
<evidence type="ECO:0008006" key="4">
    <source>
        <dbReference type="Google" id="ProtNLM"/>
    </source>
</evidence>
<dbReference type="RefSeq" id="WP_108960556.1">
    <property type="nucleotide sequence ID" value="NZ_BFAZ01000009.1"/>
</dbReference>
<gene>
    <name evidence="2" type="ORF">LPTSP2_29660</name>
</gene>
<name>A0A2P2DG96_9LEPT</name>
<accession>A0A2P2DG96</accession>
<keyword evidence="1" id="KW-0472">Membrane</keyword>
<evidence type="ECO:0000256" key="1">
    <source>
        <dbReference type="SAM" id="Phobius"/>
    </source>
</evidence>
<keyword evidence="3" id="KW-1185">Reference proteome</keyword>
<protein>
    <recommendedName>
        <fullName evidence="4">GAF domain-containing protein</fullName>
    </recommendedName>
</protein>
<feature type="transmembrane region" description="Helical" evidence="1">
    <location>
        <begin position="27"/>
        <end position="48"/>
    </location>
</feature>
<comment type="caution">
    <text evidence="2">The sequence shown here is derived from an EMBL/GenBank/DDBJ whole genome shotgun (WGS) entry which is preliminary data.</text>
</comment>
<keyword evidence="1" id="KW-0812">Transmembrane</keyword>
<dbReference type="Proteomes" id="UP000245206">
    <property type="component" value="Unassembled WGS sequence"/>
</dbReference>
<evidence type="ECO:0000313" key="3">
    <source>
        <dbReference type="Proteomes" id="UP000245206"/>
    </source>
</evidence>
<feature type="transmembrane region" description="Helical" evidence="1">
    <location>
        <begin position="54"/>
        <end position="75"/>
    </location>
</feature>
<dbReference type="EMBL" id="BFAZ01000009">
    <property type="protein sequence ID" value="GBF43663.1"/>
    <property type="molecule type" value="Genomic_DNA"/>
</dbReference>
<proteinExistence type="predicted"/>
<dbReference type="AlphaFoldDB" id="A0A2P2DG96"/>